<proteinExistence type="predicted"/>
<keyword evidence="1" id="KW-0472">Membrane</keyword>
<organism evidence="2">
    <name type="scientific">Anguilla anguilla</name>
    <name type="common">European freshwater eel</name>
    <name type="synonym">Muraena anguilla</name>
    <dbReference type="NCBI Taxonomy" id="7936"/>
    <lineage>
        <taxon>Eukaryota</taxon>
        <taxon>Metazoa</taxon>
        <taxon>Chordata</taxon>
        <taxon>Craniata</taxon>
        <taxon>Vertebrata</taxon>
        <taxon>Euteleostomi</taxon>
        <taxon>Actinopterygii</taxon>
        <taxon>Neopterygii</taxon>
        <taxon>Teleostei</taxon>
        <taxon>Anguilliformes</taxon>
        <taxon>Anguillidae</taxon>
        <taxon>Anguilla</taxon>
    </lineage>
</organism>
<evidence type="ECO:0000256" key="1">
    <source>
        <dbReference type="SAM" id="Phobius"/>
    </source>
</evidence>
<protein>
    <submittedName>
        <fullName evidence="2">Uncharacterized protein</fullName>
    </submittedName>
</protein>
<name>A0A0E9PUR0_ANGAN</name>
<keyword evidence="1" id="KW-0812">Transmembrane</keyword>
<reference evidence="2" key="1">
    <citation type="submission" date="2014-11" db="EMBL/GenBank/DDBJ databases">
        <authorList>
            <person name="Amaro Gonzalez C."/>
        </authorList>
    </citation>
    <scope>NUCLEOTIDE SEQUENCE</scope>
</reference>
<sequence length="36" mass="3879">MGVTSHTHAMKAGALILIWLQRNVIVLLANVMGSEC</sequence>
<accession>A0A0E9PUR0</accession>
<feature type="transmembrane region" description="Helical" evidence="1">
    <location>
        <begin position="12"/>
        <end position="33"/>
    </location>
</feature>
<evidence type="ECO:0000313" key="2">
    <source>
        <dbReference type="EMBL" id="JAH08224.1"/>
    </source>
</evidence>
<keyword evidence="1" id="KW-1133">Transmembrane helix</keyword>
<dbReference type="EMBL" id="GBXM01100353">
    <property type="protein sequence ID" value="JAH08224.1"/>
    <property type="molecule type" value="Transcribed_RNA"/>
</dbReference>
<dbReference type="AlphaFoldDB" id="A0A0E9PUR0"/>
<reference evidence="2" key="2">
    <citation type="journal article" date="2015" name="Fish Shellfish Immunol.">
        <title>Early steps in the European eel (Anguilla anguilla)-Vibrio vulnificus interaction in the gills: Role of the RtxA13 toxin.</title>
        <authorList>
            <person name="Callol A."/>
            <person name="Pajuelo D."/>
            <person name="Ebbesson L."/>
            <person name="Teles M."/>
            <person name="MacKenzie S."/>
            <person name="Amaro C."/>
        </authorList>
    </citation>
    <scope>NUCLEOTIDE SEQUENCE</scope>
</reference>